<gene>
    <name evidence="2" type="ORF">GGQ68_002535</name>
</gene>
<protein>
    <recommendedName>
        <fullName evidence="1">DUF7694 domain-containing protein</fullName>
    </recommendedName>
</protein>
<reference evidence="2 3" key="1">
    <citation type="submission" date="2020-08" db="EMBL/GenBank/DDBJ databases">
        <title>Genomic Encyclopedia of Type Strains, Phase IV (KMG-IV): sequencing the most valuable type-strain genomes for metagenomic binning, comparative biology and taxonomic classification.</title>
        <authorList>
            <person name="Goeker M."/>
        </authorList>
    </citation>
    <scope>NUCLEOTIDE SEQUENCE [LARGE SCALE GENOMIC DNA]</scope>
    <source>
        <strain evidence="2 3">DSM 102235</strain>
    </source>
</reference>
<comment type="caution">
    <text evidence="2">The sequence shown here is derived from an EMBL/GenBank/DDBJ whole genome shotgun (WGS) entry which is preliminary data.</text>
</comment>
<feature type="domain" description="DUF7694" evidence="1">
    <location>
        <begin position="64"/>
        <end position="125"/>
    </location>
</feature>
<dbReference type="RefSeq" id="WP_183966371.1">
    <property type="nucleotide sequence ID" value="NZ_BAABBZ010000007.1"/>
</dbReference>
<name>A0A7W6DNV3_9RHOB</name>
<evidence type="ECO:0000313" key="2">
    <source>
        <dbReference type="EMBL" id="MBB3986197.1"/>
    </source>
</evidence>
<dbReference type="Proteomes" id="UP000541426">
    <property type="component" value="Unassembled WGS sequence"/>
</dbReference>
<keyword evidence="3" id="KW-1185">Reference proteome</keyword>
<proteinExistence type="predicted"/>
<dbReference type="EMBL" id="JACIEJ010000005">
    <property type="protein sequence ID" value="MBB3986197.1"/>
    <property type="molecule type" value="Genomic_DNA"/>
</dbReference>
<sequence>MNRAMQGVSKKDQAALLARERKRRRSGDWGDWETLTFMPGQAGSGWAAFITTAHRNKVFSVLDRQAEAGVRHLAVSSLSGQRPTWPEMQRIKDELAGHEATAIEVYPPCDQVVDEADMFHIWVLRGRLPFGLHLDTIPPAATALRAQSN</sequence>
<organism evidence="2 3">
    <name type="scientific">Sagittula marina</name>
    <dbReference type="NCBI Taxonomy" id="943940"/>
    <lineage>
        <taxon>Bacteria</taxon>
        <taxon>Pseudomonadati</taxon>
        <taxon>Pseudomonadota</taxon>
        <taxon>Alphaproteobacteria</taxon>
        <taxon>Rhodobacterales</taxon>
        <taxon>Roseobacteraceae</taxon>
        <taxon>Sagittula</taxon>
    </lineage>
</organism>
<dbReference type="InterPro" id="IPR056111">
    <property type="entry name" value="DUF7694"/>
</dbReference>
<evidence type="ECO:0000259" key="1">
    <source>
        <dbReference type="Pfam" id="PF24746"/>
    </source>
</evidence>
<evidence type="ECO:0000313" key="3">
    <source>
        <dbReference type="Proteomes" id="UP000541426"/>
    </source>
</evidence>
<dbReference type="Pfam" id="PF24746">
    <property type="entry name" value="DUF7694"/>
    <property type="match status" value="1"/>
</dbReference>
<accession>A0A7W6DNV3</accession>
<dbReference type="AlphaFoldDB" id="A0A7W6DNV3"/>